<keyword evidence="10 15" id="KW-0798">TonB box</keyword>
<dbReference type="AlphaFoldDB" id="A0A4V3AUC1"/>
<accession>A0A4V3AUC1</accession>
<keyword evidence="11 14" id="KW-0472">Membrane</keyword>
<dbReference type="Proteomes" id="UP000294829">
    <property type="component" value="Unassembled WGS sequence"/>
</dbReference>
<evidence type="ECO:0000256" key="3">
    <source>
        <dbReference type="ARBA" id="ARBA00022448"/>
    </source>
</evidence>
<evidence type="ECO:0000256" key="4">
    <source>
        <dbReference type="ARBA" id="ARBA00022452"/>
    </source>
</evidence>
<keyword evidence="7 16" id="KW-0732">Signal</keyword>
<evidence type="ECO:0000313" key="19">
    <source>
        <dbReference type="EMBL" id="TDK63789.1"/>
    </source>
</evidence>
<dbReference type="GO" id="GO:0009279">
    <property type="term" value="C:cell outer membrane"/>
    <property type="evidence" value="ECO:0007669"/>
    <property type="project" value="UniProtKB-SubCell"/>
</dbReference>
<dbReference type="InterPro" id="IPR000531">
    <property type="entry name" value="Beta-barrel_TonB"/>
</dbReference>
<evidence type="ECO:0000256" key="7">
    <source>
        <dbReference type="ARBA" id="ARBA00022729"/>
    </source>
</evidence>
<dbReference type="InterPro" id="IPR012910">
    <property type="entry name" value="Plug_dom"/>
</dbReference>
<keyword evidence="6 14" id="KW-0812">Transmembrane</keyword>
<feature type="domain" description="TonB-dependent receptor-like beta-barrel" evidence="17">
    <location>
        <begin position="275"/>
        <end position="707"/>
    </location>
</feature>
<evidence type="ECO:0000256" key="8">
    <source>
        <dbReference type="ARBA" id="ARBA00023004"/>
    </source>
</evidence>
<evidence type="ECO:0000259" key="18">
    <source>
        <dbReference type="Pfam" id="PF07715"/>
    </source>
</evidence>
<feature type="domain" description="TonB-dependent receptor plug" evidence="18">
    <location>
        <begin position="68"/>
        <end position="174"/>
    </location>
</feature>
<proteinExistence type="inferred from homology"/>
<evidence type="ECO:0000313" key="20">
    <source>
        <dbReference type="Proteomes" id="UP000294829"/>
    </source>
</evidence>
<keyword evidence="9" id="KW-0406">Ion transport</keyword>
<dbReference type="Pfam" id="PF00593">
    <property type="entry name" value="TonB_dep_Rec_b-barrel"/>
    <property type="match status" value="1"/>
</dbReference>
<dbReference type="OrthoDB" id="9760494at2"/>
<dbReference type="PANTHER" id="PTHR32552">
    <property type="entry name" value="FERRICHROME IRON RECEPTOR-RELATED"/>
    <property type="match status" value="1"/>
</dbReference>
<name>A0A4V3AUC1_9BURK</name>
<evidence type="ECO:0000256" key="15">
    <source>
        <dbReference type="RuleBase" id="RU003357"/>
    </source>
</evidence>
<evidence type="ECO:0000256" key="13">
    <source>
        <dbReference type="ARBA" id="ARBA00023237"/>
    </source>
</evidence>
<dbReference type="PANTHER" id="PTHR32552:SF89">
    <property type="entry name" value="CATECHOLATE SIDEROPHORE RECEPTOR FIU"/>
    <property type="match status" value="1"/>
</dbReference>
<feature type="chain" id="PRO_5020452596" evidence="16">
    <location>
        <begin position="31"/>
        <end position="747"/>
    </location>
</feature>
<comment type="similarity">
    <text evidence="2 14 15">Belongs to the TonB-dependent receptor family.</text>
</comment>
<protein>
    <submittedName>
        <fullName evidence="19">TonB-dependent receptor</fullName>
    </submittedName>
</protein>
<keyword evidence="12 19" id="KW-0675">Receptor</keyword>
<dbReference type="EMBL" id="SMYL01000008">
    <property type="protein sequence ID" value="TDK63789.1"/>
    <property type="molecule type" value="Genomic_DNA"/>
</dbReference>
<dbReference type="PROSITE" id="PS52016">
    <property type="entry name" value="TONB_DEPENDENT_REC_3"/>
    <property type="match status" value="1"/>
</dbReference>
<evidence type="ECO:0000259" key="17">
    <source>
        <dbReference type="Pfam" id="PF00593"/>
    </source>
</evidence>
<comment type="subcellular location">
    <subcellularLocation>
        <location evidence="1 14">Cell outer membrane</location>
        <topology evidence="1 14">Multi-pass membrane protein</topology>
    </subcellularLocation>
</comment>
<keyword evidence="8" id="KW-0408">Iron</keyword>
<keyword evidence="13 14" id="KW-0998">Cell outer membrane</keyword>
<dbReference type="Pfam" id="PF07715">
    <property type="entry name" value="Plug"/>
    <property type="match status" value="1"/>
</dbReference>
<evidence type="ECO:0000256" key="16">
    <source>
        <dbReference type="SAM" id="SignalP"/>
    </source>
</evidence>
<evidence type="ECO:0000256" key="12">
    <source>
        <dbReference type="ARBA" id="ARBA00023170"/>
    </source>
</evidence>
<keyword evidence="3 14" id="KW-0813">Transport</keyword>
<dbReference type="Gene3D" id="2.40.170.20">
    <property type="entry name" value="TonB-dependent receptor, beta-barrel domain"/>
    <property type="match status" value="1"/>
</dbReference>
<dbReference type="Gene3D" id="2.170.130.10">
    <property type="entry name" value="TonB-dependent receptor, plug domain"/>
    <property type="match status" value="1"/>
</dbReference>
<keyword evidence="20" id="KW-1185">Reference proteome</keyword>
<evidence type="ECO:0000256" key="1">
    <source>
        <dbReference type="ARBA" id="ARBA00004571"/>
    </source>
</evidence>
<evidence type="ECO:0000256" key="14">
    <source>
        <dbReference type="PROSITE-ProRule" id="PRU01360"/>
    </source>
</evidence>
<organism evidence="19 20">
    <name type="scientific">Sapientia aquatica</name>
    <dbReference type="NCBI Taxonomy" id="1549640"/>
    <lineage>
        <taxon>Bacteria</taxon>
        <taxon>Pseudomonadati</taxon>
        <taxon>Pseudomonadota</taxon>
        <taxon>Betaproteobacteria</taxon>
        <taxon>Burkholderiales</taxon>
        <taxon>Oxalobacteraceae</taxon>
        <taxon>Sapientia</taxon>
    </lineage>
</organism>
<evidence type="ECO:0000256" key="11">
    <source>
        <dbReference type="ARBA" id="ARBA00023136"/>
    </source>
</evidence>
<keyword evidence="5" id="KW-0410">Iron transport</keyword>
<dbReference type="GO" id="GO:0015344">
    <property type="term" value="F:siderophore uptake transmembrane transporter activity"/>
    <property type="evidence" value="ECO:0007669"/>
    <property type="project" value="TreeGrafter"/>
</dbReference>
<reference evidence="19 20" key="1">
    <citation type="submission" date="2019-03" db="EMBL/GenBank/DDBJ databases">
        <title>Sapientia aquatica gen. nov., sp. nov., isolated from a crater lake.</title>
        <authorList>
            <person name="Felfoldi T."/>
            <person name="Szabo A."/>
            <person name="Toth E."/>
            <person name="Schumann P."/>
            <person name="Keki Z."/>
            <person name="Marialigeti K."/>
            <person name="Mathe I."/>
        </authorList>
    </citation>
    <scope>NUCLEOTIDE SEQUENCE [LARGE SCALE GENOMIC DNA]</scope>
    <source>
        <strain evidence="19 20">SA-152</strain>
    </source>
</reference>
<evidence type="ECO:0000256" key="10">
    <source>
        <dbReference type="ARBA" id="ARBA00023077"/>
    </source>
</evidence>
<dbReference type="SUPFAM" id="SSF56935">
    <property type="entry name" value="Porins"/>
    <property type="match status" value="1"/>
</dbReference>
<dbReference type="InterPro" id="IPR039426">
    <property type="entry name" value="TonB-dep_rcpt-like"/>
</dbReference>
<dbReference type="InterPro" id="IPR036942">
    <property type="entry name" value="Beta-barrel_TonB_sf"/>
</dbReference>
<comment type="caution">
    <text evidence="19">The sequence shown here is derived from an EMBL/GenBank/DDBJ whole genome shotgun (WGS) entry which is preliminary data.</text>
</comment>
<dbReference type="InterPro" id="IPR037066">
    <property type="entry name" value="Plug_dom_sf"/>
</dbReference>
<gene>
    <name evidence="19" type="ORF">E2I14_14600</name>
</gene>
<evidence type="ECO:0000256" key="2">
    <source>
        <dbReference type="ARBA" id="ARBA00009810"/>
    </source>
</evidence>
<feature type="signal peptide" evidence="16">
    <location>
        <begin position="1"/>
        <end position="30"/>
    </location>
</feature>
<dbReference type="RefSeq" id="WP_133329816.1">
    <property type="nucleotide sequence ID" value="NZ_SMYL01000008.1"/>
</dbReference>
<keyword evidence="4 14" id="KW-1134">Transmembrane beta strand</keyword>
<evidence type="ECO:0000256" key="9">
    <source>
        <dbReference type="ARBA" id="ARBA00023065"/>
    </source>
</evidence>
<evidence type="ECO:0000256" key="6">
    <source>
        <dbReference type="ARBA" id="ARBA00022692"/>
    </source>
</evidence>
<evidence type="ECO:0000256" key="5">
    <source>
        <dbReference type="ARBA" id="ARBA00022496"/>
    </source>
</evidence>
<sequence length="747" mass="80390">MNQFDLKPCALNVIRALSVMCLAAPMIASAQQTTDLGTVGASGNGATAAAPVTEASKAAISQAPLEARSAQSVVSDTFVRDFMAPASDFSQVFQVTPGAFSYSPNGVGQGNSNTTVRGLSDSQYLVTFDGIPFNDTNGVSHHSYVFFPAMEIGGAVVDRSPGSAATIGQATFGGSLNLLSRNLETDKRTSVTGSYGTWNTGMIVLENESGQFGPNGASNLLVNVQQMTSDGYQTYNNQNRRALSAKYQYIVNSDTVVTAFASWMDVRNHQLDAGAPTRAQVAQFGPNYLNSNDPTQSNYFGYNLYNVETGFSYIGVASNLGGGWKLDDKLYSYSYHNQQNIAGAVPVSTPTVPATAAVPANETGIDKLNSYHTTGNLLRVSQDSSLGTLRTGTWLEYANSDRHQYDSNELNGWQDKATPRFSEKYQTTTFQPYVEFEFKVTDDLKITPGVKYAYYLQNYDHLADLKKVGLLGGTYSKTTGVTTGGLGDVKNSISYNDVLPSLDVHYQIQPNWTTYVQAAEGDLIPPTSVFDVPNAKVAQPPKVQKSTTYQIGTVYAANDWNFNANVFHVKLDNSYTCNVDPLDPTTQICVASGTETTQGVELEGTLLLGSGLSIYANGTSGTTKYSNGTWVAGAPKDTETFGLIYTDADWNASVLTKRVGKMYNDGQYTSSYTINPVVLTNMFVNYTIKNPVAYAKKAKVQLAVNNLFDKHNITGIKGSGSDSNPLAGDLITTLPARSVSLTLTADF</sequence>